<keyword evidence="6" id="KW-0547">Nucleotide-binding</keyword>
<evidence type="ECO:0000256" key="5">
    <source>
        <dbReference type="ARBA" id="ARBA00022727"/>
    </source>
</evidence>
<feature type="compositionally biased region" description="Pro residues" evidence="9">
    <location>
        <begin position="176"/>
        <end position="189"/>
    </location>
</feature>
<evidence type="ECO:0000256" key="1">
    <source>
        <dbReference type="ARBA" id="ARBA00004992"/>
    </source>
</evidence>
<keyword evidence="8" id="KW-0067">ATP-binding</keyword>
<evidence type="ECO:0000256" key="7">
    <source>
        <dbReference type="ARBA" id="ARBA00022777"/>
    </source>
</evidence>
<gene>
    <name evidence="11" type="primary">DTYMK</name>
</gene>
<dbReference type="InterPro" id="IPR018095">
    <property type="entry name" value="Thymidylate_kin_CS"/>
</dbReference>
<dbReference type="PROSITE" id="PS01331">
    <property type="entry name" value="THYMIDYLATE_KINASE"/>
    <property type="match status" value="1"/>
</dbReference>
<dbReference type="AlphaFoldDB" id="A0A8P0PRG4"/>
<evidence type="ECO:0000259" key="10">
    <source>
        <dbReference type="Pfam" id="PF02223"/>
    </source>
</evidence>
<feature type="compositionally biased region" description="Low complexity" evidence="9">
    <location>
        <begin position="163"/>
        <end position="172"/>
    </location>
</feature>
<dbReference type="Pfam" id="PF02223">
    <property type="entry name" value="Thymidylate_kin"/>
    <property type="match status" value="1"/>
</dbReference>
<protein>
    <recommendedName>
        <fullName evidence="3">dTMP kinase</fullName>
        <ecNumber evidence="3">2.7.4.9</ecNumber>
    </recommendedName>
</protein>
<sequence>AWTSATSGSGSWLPDSGLGATGGEGSRSGWCCGTGVGTDVGGTICRLGLQHLDTRARWGFGSRVHLQHHLRHRLQHRLHPPSTRLLRAQGRPGQLGGPPAAVVRGSARTLTPGGRGTGILAGRCSRGGGLHPGGGVAVRGSRGPDGGGGRCSAGGGRLGTRGGSSRSCVLGEPRVRVPPPPPADGPPLRAPGLRRAGSRLPRPRSPGFRPPARLARRARKAGPCRADASQSGQGWGRAANPGVRGRGGHSRSAPQPFPALAARAVPPPLQPIGARAADARQSELWAARGRGVTAGAGGRARGWRAGAGPSSCWRAWTARGRARRAAGWWPPCAPRATAQSCSASRVGARGGRAGGRAGSRGGPGSRGVCGRVAALGAHPRARSLFAERSTEIGQLLSSYLEKKSDVEDHSVHLLFSANRWEQVSRDTCDVPIHQFAAFRRAQPAACTGLCSALRTRGDGWPAARHPSGRTRLCTCSVYLCHRFSLCELRPLIKKKLSQGITLIVDRYAFSGVAFTSAKEDFSLDWCKQPDVGLPKPDLVVFLQLRLAEAATRGEFGRERYEDGKFQERALRRFHQLMADQTVNWKMVDASKSIEAVHKEIHALSVDTMQAAAQRPLGELWK</sequence>
<dbReference type="SUPFAM" id="SSF52540">
    <property type="entry name" value="P-loop containing nucleoside triphosphate hydrolases"/>
    <property type="match status" value="1"/>
</dbReference>
<evidence type="ECO:0000256" key="9">
    <source>
        <dbReference type="SAM" id="MobiDB-lite"/>
    </source>
</evidence>
<proteinExistence type="inferred from homology"/>
<dbReference type="Ensembl" id="ENSCAFT00000096842.1">
    <property type="protein sequence ID" value="ENSCAFP00000074795.1"/>
    <property type="gene ID" value="ENSCAFG00000055333.1"/>
</dbReference>
<comment type="similarity">
    <text evidence="2">Belongs to the thymidylate kinase family.</text>
</comment>
<dbReference type="GO" id="GO:0006233">
    <property type="term" value="P:dTDP biosynthetic process"/>
    <property type="evidence" value="ECO:0007669"/>
    <property type="project" value="InterPro"/>
</dbReference>
<feature type="region of interest" description="Disordered" evidence="9">
    <location>
        <begin position="1"/>
        <end position="21"/>
    </location>
</feature>
<keyword evidence="5" id="KW-0545">Nucleotide biosynthesis</keyword>
<dbReference type="EC" id="2.7.4.9" evidence="3"/>
<evidence type="ECO:0000313" key="11">
    <source>
        <dbReference type="Ensembl" id="ENSCAFP00000074795.1"/>
    </source>
</evidence>
<feature type="region of interest" description="Disordered" evidence="9">
    <location>
        <begin position="343"/>
        <end position="365"/>
    </location>
</feature>
<name>A0A8P0PRG4_CANLF</name>
<keyword evidence="7" id="KW-0418">Kinase</keyword>
<feature type="domain" description="Thymidylate kinase-like" evidence="10">
    <location>
        <begin position="487"/>
        <end position="600"/>
    </location>
</feature>
<reference evidence="11" key="2">
    <citation type="submission" date="2025-08" db="UniProtKB">
        <authorList>
            <consortium name="Ensembl"/>
        </authorList>
    </citation>
    <scope>IDENTIFICATION</scope>
</reference>
<evidence type="ECO:0000313" key="12">
    <source>
        <dbReference type="Proteomes" id="UP000002254"/>
    </source>
</evidence>
<reference evidence="11 12" key="1">
    <citation type="journal article" date="2005" name="Nature">
        <title>Genome sequence, comparative analysis and haplotype structure of the domestic dog.</title>
        <authorList>
            <consortium name="Broad Sequencing Platform"/>
            <person name="Lindblad-Toh K."/>
            <person name="Wade C.M."/>
            <person name="Mikkelsen T.S."/>
            <person name="Karlsson E.K."/>
            <person name="Jaffe D.B."/>
            <person name="Kamal M."/>
            <person name="Clamp M."/>
            <person name="Chang J.L."/>
            <person name="Kulbokas E.J. III"/>
            <person name="Zody M.C."/>
            <person name="Mauceli E."/>
            <person name="Xie X."/>
            <person name="Breen M."/>
            <person name="Wayne R.K."/>
            <person name="Ostrander E.A."/>
            <person name="Ponting C.P."/>
            <person name="Galibert F."/>
            <person name="Smith D.R."/>
            <person name="DeJong P.J."/>
            <person name="Kirkness E."/>
            <person name="Alvarez P."/>
            <person name="Biagi T."/>
            <person name="Brockman W."/>
            <person name="Butler J."/>
            <person name="Chin C.W."/>
            <person name="Cook A."/>
            <person name="Cuff J."/>
            <person name="Daly M.J."/>
            <person name="DeCaprio D."/>
            <person name="Gnerre S."/>
            <person name="Grabherr M."/>
            <person name="Kellis M."/>
            <person name="Kleber M."/>
            <person name="Bardeleben C."/>
            <person name="Goodstadt L."/>
            <person name="Heger A."/>
            <person name="Hitte C."/>
            <person name="Kim L."/>
            <person name="Koepfli K.P."/>
            <person name="Parker H.G."/>
            <person name="Pollinger J.P."/>
            <person name="Searle S.M."/>
            <person name="Sutter N.B."/>
            <person name="Thomas R."/>
            <person name="Webber C."/>
            <person name="Baldwin J."/>
            <person name="Abebe A."/>
            <person name="Abouelleil A."/>
            <person name="Aftuck L."/>
            <person name="Ait-Zahra M."/>
            <person name="Aldredge T."/>
            <person name="Allen N."/>
            <person name="An P."/>
            <person name="Anderson S."/>
            <person name="Antoine C."/>
            <person name="Arachchi H."/>
            <person name="Aslam A."/>
            <person name="Ayotte L."/>
            <person name="Bachantsang P."/>
            <person name="Barry A."/>
            <person name="Bayul T."/>
            <person name="Benamara M."/>
            <person name="Berlin A."/>
            <person name="Bessette D."/>
            <person name="Blitshteyn B."/>
            <person name="Bloom T."/>
            <person name="Blye J."/>
            <person name="Boguslavskiy L."/>
            <person name="Bonnet C."/>
            <person name="Boukhgalter B."/>
            <person name="Brown A."/>
            <person name="Cahill P."/>
            <person name="Calixte N."/>
            <person name="Camarata J."/>
            <person name="Cheshatsang Y."/>
            <person name="Chu J."/>
            <person name="Citroen M."/>
            <person name="Collymore A."/>
            <person name="Cooke P."/>
            <person name="Dawoe T."/>
            <person name="Daza R."/>
            <person name="Decktor K."/>
            <person name="DeGray S."/>
            <person name="Dhargay N."/>
            <person name="Dooley K."/>
            <person name="Dooley K."/>
            <person name="Dorje P."/>
            <person name="Dorjee K."/>
            <person name="Dorris L."/>
            <person name="Duffey N."/>
            <person name="Dupes A."/>
            <person name="Egbiremolen O."/>
            <person name="Elong R."/>
            <person name="Falk J."/>
            <person name="Farina A."/>
            <person name="Faro S."/>
            <person name="Ferguson D."/>
            <person name="Ferreira P."/>
            <person name="Fisher S."/>
            <person name="FitzGerald M."/>
            <person name="Foley K."/>
            <person name="Foley C."/>
            <person name="Franke A."/>
            <person name="Friedrich D."/>
            <person name="Gage D."/>
            <person name="Garber M."/>
            <person name="Gearin G."/>
            <person name="Giannoukos G."/>
            <person name="Goode T."/>
            <person name="Goyette A."/>
            <person name="Graham J."/>
            <person name="Grandbois E."/>
            <person name="Gyaltsen K."/>
            <person name="Hafez N."/>
            <person name="Hagopian D."/>
            <person name="Hagos B."/>
            <person name="Hall J."/>
            <person name="Healy C."/>
            <person name="Hegarty R."/>
            <person name="Honan T."/>
            <person name="Horn A."/>
            <person name="Houde N."/>
            <person name="Hughes L."/>
            <person name="Hunnicutt L."/>
            <person name="Husby M."/>
            <person name="Jester B."/>
            <person name="Jones C."/>
            <person name="Kamat A."/>
            <person name="Kanga B."/>
            <person name="Kells C."/>
            <person name="Khazanovich D."/>
            <person name="Kieu A.C."/>
            <person name="Kisner P."/>
            <person name="Kumar M."/>
            <person name="Lance K."/>
            <person name="Landers T."/>
            <person name="Lara M."/>
            <person name="Lee W."/>
            <person name="Leger J.P."/>
            <person name="Lennon N."/>
            <person name="Leuper L."/>
            <person name="LeVine S."/>
            <person name="Liu J."/>
            <person name="Liu X."/>
            <person name="Lokyitsang Y."/>
            <person name="Lokyitsang T."/>
            <person name="Lui A."/>
            <person name="Macdonald J."/>
            <person name="Major J."/>
            <person name="Marabella R."/>
            <person name="Maru K."/>
            <person name="Matthews C."/>
            <person name="McDonough S."/>
            <person name="Mehta T."/>
            <person name="Meldrim J."/>
            <person name="Melnikov A."/>
            <person name="Meneus L."/>
            <person name="Mihalev A."/>
            <person name="Mihova T."/>
            <person name="Miller K."/>
            <person name="Mittelman R."/>
            <person name="Mlenga V."/>
            <person name="Mulrain L."/>
            <person name="Munson G."/>
            <person name="Navidi A."/>
            <person name="Naylor J."/>
            <person name="Nguyen T."/>
            <person name="Nguyen N."/>
            <person name="Nguyen C."/>
            <person name="Nguyen T."/>
            <person name="Nicol R."/>
            <person name="Norbu N."/>
            <person name="Norbu C."/>
            <person name="Novod N."/>
            <person name="Nyima T."/>
            <person name="Olandt P."/>
            <person name="O'Neill B."/>
            <person name="O'Neill K."/>
            <person name="Osman S."/>
            <person name="Oyono L."/>
            <person name="Patti C."/>
            <person name="Perrin D."/>
            <person name="Phunkhang P."/>
            <person name="Pierre F."/>
            <person name="Priest M."/>
            <person name="Rachupka A."/>
            <person name="Raghuraman S."/>
            <person name="Rameau R."/>
            <person name="Ray V."/>
            <person name="Raymond C."/>
            <person name="Rege F."/>
            <person name="Rise C."/>
            <person name="Rogers J."/>
            <person name="Rogov P."/>
            <person name="Sahalie J."/>
            <person name="Settipalli S."/>
            <person name="Sharpe T."/>
            <person name="Shea T."/>
            <person name="Sheehan M."/>
            <person name="Sherpa N."/>
            <person name="Shi J."/>
            <person name="Shih D."/>
            <person name="Sloan J."/>
            <person name="Smith C."/>
            <person name="Sparrow T."/>
            <person name="Stalker J."/>
            <person name="Stange-Thomann N."/>
            <person name="Stavropoulos S."/>
            <person name="Stone C."/>
            <person name="Stone S."/>
            <person name="Sykes S."/>
            <person name="Tchuinga P."/>
            <person name="Tenzing P."/>
            <person name="Tesfaye S."/>
            <person name="Thoulutsang D."/>
            <person name="Thoulutsang Y."/>
            <person name="Topham K."/>
            <person name="Topping I."/>
            <person name="Tsamla T."/>
            <person name="Vassiliev H."/>
            <person name="Venkataraman V."/>
            <person name="Vo A."/>
            <person name="Wangchuk T."/>
            <person name="Wangdi T."/>
            <person name="Weiand M."/>
            <person name="Wilkinson J."/>
            <person name="Wilson A."/>
            <person name="Yadav S."/>
            <person name="Yang S."/>
            <person name="Yang X."/>
            <person name="Young G."/>
            <person name="Yu Q."/>
            <person name="Zainoun J."/>
            <person name="Zembek L."/>
            <person name="Zimmer A."/>
            <person name="Lander E.S."/>
        </authorList>
    </citation>
    <scope>NUCLEOTIDE SEQUENCE [LARGE SCALE GENOMIC DNA]</scope>
    <source>
        <strain evidence="11">Boxer</strain>
    </source>
</reference>
<evidence type="ECO:0000256" key="3">
    <source>
        <dbReference type="ARBA" id="ARBA00012980"/>
    </source>
</evidence>
<keyword evidence="4" id="KW-0808">Transferase</keyword>
<evidence type="ECO:0000256" key="4">
    <source>
        <dbReference type="ARBA" id="ARBA00022679"/>
    </source>
</evidence>
<feature type="region of interest" description="Disordered" evidence="9">
    <location>
        <begin position="140"/>
        <end position="256"/>
    </location>
</feature>
<dbReference type="PANTHER" id="PTHR10344">
    <property type="entry name" value="THYMIDYLATE KINASE"/>
    <property type="match status" value="1"/>
</dbReference>
<dbReference type="InterPro" id="IPR027417">
    <property type="entry name" value="P-loop_NTPase"/>
</dbReference>
<dbReference type="PANTHER" id="PTHR10344:SF1">
    <property type="entry name" value="THYMIDYLATE KINASE"/>
    <property type="match status" value="1"/>
</dbReference>
<feature type="compositionally biased region" description="Polar residues" evidence="9">
    <location>
        <begin position="1"/>
        <end position="10"/>
    </location>
</feature>
<dbReference type="Gene3D" id="3.40.50.300">
    <property type="entry name" value="P-loop containing nucleotide triphosphate hydrolases"/>
    <property type="match status" value="2"/>
</dbReference>
<dbReference type="Proteomes" id="UP000002254">
    <property type="component" value="Chromosome 25"/>
</dbReference>
<dbReference type="GO" id="GO:0004798">
    <property type="term" value="F:dTMP kinase activity"/>
    <property type="evidence" value="ECO:0007669"/>
    <property type="project" value="UniProtKB-EC"/>
</dbReference>
<accession>A0A8P0PRG4</accession>
<comment type="pathway">
    <text evidence="1">Pyrimidine metabolism; dTTP biosynthesis.</text>
</comment>
<organism evidence="11 12">
    <name type="scientific">Canis lupus familiaris</name>
    <name type="common">Dog</name>
    <name type="synonym">Canis familiaris</name>
    <dbReference type="NCBI Taxonomy" id="9615"/>
    <lineage>
        <taxon>Eukaryota</taxon>
        <taxon>Metazoa</taxon>
        <taxon>Chordata</taxon>
        <taxon>Craniata</taxon>
        <taxon>Vertebrata</taxon>
        <taxon>Euteleostomi</taxon>
        <taxon>Mammalia</taxon>
        <taxon>Eutheria</taxon>
        <taxon>Laurasiatheria</taxon>
        <taxon>Carnivora</taxon>
        <taxon>Caniformia</taxon>
        <taxon>Canidae</taxon>
        <taxon>Canis</taxon>
    </lineage>
</organism>
<evidence type="ECO:0000256" key="8">
    <source>
        <dbReference type="ARBA" id="ARBA00022840"/>
    </source>
</evidence>
<evidence type="ECO:0000256" key="2">
    <source>
        <dbReference type="ARBA" id="ARBA00009776"/>
    </source>
</evidence>
<dbReference type="FunCoup" id="A0A8P0PRG4">
    <property type="interactions" value="1298"/>
</dbReference>
<feature type="compositionally biased region" description="Gly residues" evidence="9">
    <location>
        <begin position="140"/>
        <end position="162"/>
    </location>
</feature>
<feature type="compositionally biased region" description="Gly residues" evidence="9">
    <location>
        <begin position="348"/>
        <end position="365"/>
    </location>
</feature>
<dbReference type="InterPro" id="IPR039430">
    <property type="entry name" value="Thymidylate_kin-like_dom"/>
</dbReference>
<evidence type="ECO:0000256" key="6">
    <source>
        <dbReference type="ARBA" id="ARBA00022741"/>
    </source>
</evidence>
<dbReference type="GO" id="GO:0005524">
    <property type="term" value="F:ATP binding"/>
    <property type="evidence" value="ECO:0007669"/>
    <property type="project" value="UniProtKB-KW"/>
</dbReference>